<dbReference type="InterPro" id="IPR000300">
    <property type="entry name" value="IPPc"/>
</dbReference>
<feature type="domain" description="Inositol polyphosphate-related phosphatase" evidence="2">
    <location>
        <begin position="13"/>
        <end position="128"/>
    </location>
</feature>
<organism evidence="3 4">
    <name type="scientific">Rhizoclosmatium globosum</name>
    <dbReference type="NCBI Taxonomy" id="329046"/>
    <lineage>
        <taxon>Eukaryota</taxon>
        <taxon>Fungi</taxon>
        <taxon>Fungi incertae sedis</taxon>
        <taxon>Chytridiomycota</taxon>
        <taxon>Chytridiomycota incertae sedis</taxon>
        <taxon>Chytridiomycetes</taxon>
        <taxon>Chytridiales</taxon>
        <taxon>Chytriomycetaceae</taxon>
        <taxon>Rhizoclosmatium</taxon>
    </lineage>
</organism>
<dbReference type="STRING" id="329046.A0A1Y2CB97"/>
<keyword evidence="1" id="KW-1133">Transmembrane helix</keyword>
<dbReference type="GO" id="GO:0046856">
    <property type="term" value="P:phosphatidylinositol dephosphorylation"/>
    <property type="evidence" value="ECO:0007669"/>
    <property type="project" value="InterPro"/>
</dbReference>
<dbReference type="AlphaFoldDB" id="A0A1Y2CB97"/>
<proteinExistence type="predicted"/>
<gene>
    <name evidence="3" type="ORF">BCR33DRAFT_218772</name>
</gene>
<dbReference type="SUPFAM" id="SSF56219">
    <property type="entry name" value="DNase I-like"/>
    <property type="match status" value="1"/>
</dbReference>
<keyword evidence="1" id="KW-0472">Membrane</keyword>
<sequence length="134" mass="15300">MESKWKDIASSEETLKQERASPYNIIAIGCQEARHTRLFKSWLDACVKEYEESGYRLIRVVRMGSLSLVLLAAWWMVAGLQVITGTATKSIINRILGNKGATYIRLDFRGTRLLFVNCHFSAHQEKSMNDEKTT</sequence>
<dbReference type="EMBL" id="MCGO01000022">
    <property type="protein sequence ID" value="ORY44299.1"/>
    <property type="molecule type" value="Genomic_DNA"/>
</dbReference>
<evidence type="ECO:0000313" key="3">
    <source>
        <dbReference type="EMBL" id="ORY44299.1"/>
    </source>
</evidence>
<dbReference type="Pfam" id="PF22669">
    <property type="entry name" value="Exo_endo_phos2"/>
    <property type="match status" value="1"/>
</dbReference>
<dbReference type="InterPro" id="IPR046985">
    <property type="entry name" value="IP5"/>
</dbReference>
<keyword evidence="4" id="KW-1185">Reference proteome</keyword>
<dbReference type="OrthoDB" id="405996at2759"/>
<accession>A0A1Y2CB97</accession>
<protein>
    <recommendedName>
        <fullName evidence="2">Inositol polyphosphate-related phosphatase domain-containing protein</fullName>
    </recommendedName>
</protein>
<feature type="transmembrane region" description="Helical" evidence="1">
    <location>
        <begin position="66"/>
        <end position="84"/>
    </location>
</feature>
<evidence type="ECO:0000259" key="2">
    <source>
        <dbReference type="Pfam" id="PF22669"/>
    </source>
</evidence>
<reference evidence="3 4" key="1">
    <citation type="submission" date="2016-07" db="EMBL/GenBank/DDBJ databases">
        <title>Pervasive Adenine N6-methylation of Active Genes in Fungi.</title>
        <authorList>
            <consortium name="DOE Joint Genome Institute"/>
            <person name="Mondo S.J."/>
            <person name="Dannebaum R.O."/>
            <person name="Kuo R.C."/>
            <person name="Labutti K."/>
            <person name="Haridas S."/>
            <person name="Kuo A."/>
            <person name="Salamov A."/>
            <person name="Ahrendt S.R."/>
            <person name="Lipzen A."/>
            <person name="Sullivan W."/>
            <person name="Andreopoulos W.B."/>
            <person name="Clum A."/>
            <person name="Lindquist E."/>
            <person name="Daum C."/>
            <person name="Ramamoorthy G.K."/>
            <person name="Gryganskyi A."/>
            <person name="Culley D."/>
            <person name="Magnuson J.K."/>
            <person name="James T.Y."/>
            <person name="O'Malley M.A."/>
            <person name="Stajich J.E."/>
            <person name="Spatafora J.W."/>
            <person name="Visel A."/>
            <person name="Grigoriev I.V."/>
        </authorList>
    </citation>
    <scope>NUCLEOTIDE SEQUENCE [LARGE SCALE GENOMIC DNA]</scope>
    <source>
        <strain evidence="3 4">JEL800</strain>
    </source>
</reference>
<dbReference type="PANTHER" id="PTHR11200">
    <property type="entry name" value="INOSITOL 5-PHOSPHATASE"/>
    <property type="match status" value="1"/>
</dbReference>
<dbReference type="GO" id="GO:0004439">
    <property type="term" value="F:phosphatidylinositol-4,5-bisphosphate 5-phosphatase activity"/>
    <property type="evidence" value="ECO:0007669"/>
    <property type="project" value="TreeGrafter"/>
</dbReference>
<evidence type="ECO:0000256" key="1">
    <source>
        <dbReference type="SAM" id="Phobius"/>
    </source>
</evidence>
<comment type="caution">
    <text evidence="3">The sequence shown here is derived from an EMBL/GenBank/DDBJ whole genome shotgun (WGS) entry which is preliminary data.</text>
</comment>
<dbReference type="Gene3D" id="3.60.10.10">
    <property type="entry name" value="Endonuclease/exonuclease/phosphatase"/>
    <property type="match status" value="1"/>
</dbReference>
<dbReference type="Proteomes" id="UP000193642">
    <property type="component" value="Unassembled WGS sequence"/>
</dbReference>
<dbReference type="PROSITE" id="PS51257">
    <property type="entry name" value="PROKAR_LIPOPROTEIN"/>
    <property type="match status" value="1"/>
</dbReference>
<name>A0A1Y2CB97_9FUNG</name>
<keyword evidence="1" id="KW-0812">Transmembrane</keyword>
<evidence type="ECO:0000313" key="4">
    <source>
        <dbReference type="Proteomes" id="UP000193642"/>
    </source>
</evidence>
<dbReference type="InterPro" id="IPR036691">
    <property type="entry name" value="Endo/exonu/phosph_ase_sf"/>
</dbReference>